<dbReference type="EMBL" id="BCLY01000001">
    <property type="protein sequence ID" value="GAQ03846.1"/>
    <property type="molecule type" value="Genomic_DNA"/>
</dbReference>
<evidence type="ECO:0000313" key="2">
    <source>
        <dbReference type="EMBL" id="GAQ03846.1"/>
    </source>
</evidence>
<reference evidence="2 3" key="1">
    <citation type="submission" date="2015-11" db="EMBL/GenBank/DDBJ databases">
        <title>Aspergillus lentulus strain IFM 54703T.</title>
        <authorList>
            <person name="Kusuya Y."/>
            <person name="Sakai K."/>
            <person name="Kamei K."/>
            <person name="Takahashi H."/>
            <person name="Yaguchi T."/>
        </authorList>
    </citation>
    <scope>NUCLEOTIDE SEQUENCE [LARGE SCALE GENOMIC DNA]</scope>
    <source>
        <strain evidence="2 3">IFM 54703</strain>
    </source>
</reference>
<sequence>MGVVLTNATAQHPIRISGVTLLIPFDGDSLRPARPKAQIKFNTAGLEHIVTVWKCNSIIEELPQLAAQFHDLLETSLLSAATRPADTGDTIESAEKSDGNDAEAEVIQQHAEDTL</sequence>
<feature type="region of interest" description="Disordered" evidence="1">
    <location>
        <begin position="83"/>
        <end position="115"/>
    </location>
</feature>
<dbReference type="AlphaFoldDB" id="A0AAN4PD47"/>
<evidence type="ECO:0000313" key="3">
    <source>
        <dbReference type="Proteomes" id="UP000051487"/>
    </source>
</evidence>
<dbReference type="Proteomes" id="UP000051487">
    <property type="component" value="Unassembled WGS sequence"/>
</dbReference>
<evidence type="ECO:0000256" key="1">
    <source>
        <dbReference type="SAM" id="MobiDB-lite"/>
    </source>
</evidence>
<gene>
    <name evidence="2" type="ORF">ALT_1167</name>
</gene>
<organism evidence="2 3">
    <name type="scientific">Aspergillus lentulus</name>
    <dbReference type="NCBI Taxonomy" id="293939"/>
    <lineage>
        <taxon>Eukaryota</taxon>
        <taxon>Fungi</taxon>
        <taxon>Dikarya</taxon>
        <taxon>Ascomycota</taxon>
        <taxon>Pezizomycotina</taxon>
        <taxon>Eurotiomycetes</taxon>
        <taxon>Eurotiomycetidae</taxon>
        <taxon>Eurotiales</taxon>
        <taxon>Aspergillaceae</taxon>
        <taxon>Aspergillus</taxon>
        <taxon>Aspergillus subgen. Fumigati</taxon>
    </lineage>
</organism>
<comment type="caution">
    <text evidence="2">The sequence shown here is derived from an EMBL/GenBank/DDBJ whole genome shotgun (WGS) entry which is preliminary data.</text>
</comment>
<accession>A0AAN4PD47</accession>
<proteinExistence type="predicted"/>
<protein>
    <submittedName>
        <fullName evidence="2">Uncharacterized protein</fullName>
    </submittedName>
</protein>
<name>A0AAN4PD47_ASPLE</name>